<dbReference type="SUPFAM" id="SSF52540">
    <property type="entry name" value="P-loop containing nucleoside triphosphate hydrolases"/>
    <property type="match status" value="1"/>
</dbReference>
<dbReference type="PANTHER" id="PTHR43581">
    <property type="entry name" value="ATP/GTP PHOSPHATASE"/>
    <property type="match status" value="1"/>
</dbReference>
<dbReference type="InterPro" id="IPR027417">
    <property type="entry name" value="P-loop_NTPase"/>
</dbReference>
<organism evidence="2">
    <name type="scientific">hydrothermal vent metagenome</name>
    <dbReference type="NCBI Taxonomy" id="652676"/>
    <lineage>
        <taxon>unclassified sequences</taxon>
        <taxon>metagenomes</taxon>
        <taxon>ecological metagenomes</taxon>
    </lineage>
</organism>
<dbReference type="Pfam" id="PF13175">
    <property type="entry name" value="AAA_15"/>
    <property type="match status" value="1"/>
</dbReference>
<dbReference type="AlphaFoldDB" id="A0A3B1D4M6"/>
<dbReference type="EMBL" id="UOGJ01000137">
    <property type="protein sequence ID" value="VAX37826.1"/>
    <property type="molecule type" value="Genomic_DNA"/>
</dbReference>
<proteinExistence type="predicted"/>
<dbReference type="Gene3D" id="3.40.50.300">
    <property type="entry name" value="P-loop containing nucleotide triphosphate hydrolases"/>
    <property type="match status" value="1"/>
</dbReference>
<name>A0A3B1D4M6_9ZZZZ</name>
<evidence type="ECO:0000259" key="1">
    <source>
        <dbReference type="Pfam" id="PF13175"/>
    </source>
</evidence>
<sequence length="727" mass="83100">MNFIRFRIQNYKSIIDSGYCDFSSDLTILIGKNESGKSATLEALYDFGRDVSAMSNDAFPIDGRLDDPLIEIHFKVEPQELKEMQRKANVAFSENVIQNILKEGLIITKNGKGVYALNHNMSEGISDIVKHDEILQSQAYKPEILTEEMFSEIGVCEGDVFQSITTAKDRLAELLQDRCLPDLNVNAGQEEVQKSSKEIFKIVKSVLPMIKDESIQNEVLKNVRIIIKGVHGLNNQKEQVIEKPTQESVQNENSSNEHNFRQEDVIEQKNLDEGSSFNQKDFLSVAIKHLPRFVYLRESSDILPFEIDIADIKQNQAVCDFAKISGLDLDQFVATTDIQKRINILNRHSAVISGDFFGYWEQNTIEMVVRSEGSKLLFAVKDAETTDLFKVAQRSKGFQWFLSFYLRLNAQVGQDSLIIIDEPGQNLHAKAQKELIKILTNKIAKKTHVIFTTHSPYLIDPERLDRIRVVIKDSRLGSVIRKDIEHITDEDSLMPLATTTGKQKVEQPVALNSKRNVILGDMASYYYIKALSNLVMNSKFTDINFIPSIDRDHMVQFISILLGQNADTIILLEQNKKGQDIARELQSAFSMDEDRIIFMIDKLDSCVEDVLTQKDFNSYVLGEDQKNIMSLDNSKFVKEQNLDRVILAKGFLNKVEKTVDLVELSQETRDTVKTIFNKILRGFHEAIEEVRDEIQDENKEGESVENFDFEIPPEPRRRSLFSFLKEK</sequence>
<feature type="domain" description="Endonuclease GajA/Old nuclease/RecF-like AAA" evidence="1">
    <location>
        <begin position="2"/>
        <end position="459"/>
    </location>
</feature>
<accession>A0A3B1D4M6</accession>
<gene>
    <name evidence="2" type="ORF">MNBD_UNCLBAC01-1517</name>
</gene>
<evidence type="ECO:0000313" key="2">
    <source>
        <dbReference type="EMBL" id="VAX37826.1"/>
    </source>
</evidence>
<protein>
    <recommendedName>
        <fullName evidence="1">Endonuclease GajA/Old nuclease/RecF-like AAA domain-containing protein</fullName>
    </recommendedName>
</protein>
<dbReference type="PANTHER" id="PTHR43581:SF3">
    <property type="entry name" value="AAA+ ATPASE DOMAIN-CONTAINING PROTEIN"/>
    <property type="match status" value="1"/>
</dbReference>
<dbReference type="InterPro" id="IPR051396">
    <property type="entry name" value="Bact_Antivir_Def_Nuclease"/>
</dbReference>
<reference evidence="2" key="1">
    <citation type="submission" date="2018-06" db="EMBL/GenBank/DDBJ databases">
        <authorList>
            <person name="Zhirakovskaya E."/>
        </authorList>
    </citation>
    <scope>NUCLEOTIDE SEQUENCE</scope>
</reference>
<dbReference type="InterPro" id="IPR041685">
    <property type="entry name" value="AAA_GajA/Old/RecF-like"/>
</dbReference>